<protein>
    <submittedName>
        <fullName evidence="2">Uncharacterized protein</fullName>
    </submittedName>
</protein>
<dbReference type="AlphaFoldDB" id="A0A7W8QRB1"/>
<reference evidence="2 3" key="1">
    <citation type="submission" date="2020-08" db="EMBL/GenBank/DDBJ databases">
        <title>Sequencing the genomes of 1000 actinobacteria strains.</title>
        <authorList>
            <person name="Klenk H.-P."/>
        </authorList>
    </citation>
    <scope>NUCLEOTIDE SEQUENCE [LARGE SCALE GENOMIC DNA]</scope>
    <source>
        <strain evidence="2 3">DSM 44551</strain>
    </source>
</reference>
<keyword evidence="3" id="KW-1185">Reference proteome</keyword>
<keyword evidence="1" id="KW-0732">Signal</keyword>
<comment type="caution">
    <text evidence="2">The sequence shown here is derived from an EMBL/GenBank/DDBJ whole genome shotgun (WGS) entry which is preliminary data.</text>
</comment>
<evidence type="ECO:0000313" key="3">
    <source>
        <dbReference type="Proteomes" id="UP000572635"/>
    </source>
</evidence>
<feature type="signal peptide" evidence="1">
    <location>
        <begin position="1"/>
        <end position="20"/>
    </location>
</feature>
<evidence type="ECO:0000256" key="1">
    <source>
        <dbReference type="SAM" id="SignalP"/>
    </source>
</evidence>
<name>A0A7W8QRB1_9ACTN</name>
<accession>A0A7W8QRB1</accession>
<gene>
    <name evidence="2" type="ORF">HDA36_005251</name>
</gene>
<sequence length="99" mass="11007">MQWLPGGLALYLAAGLIALARTPDPALMDPDDTCSPACRHKPTEIRCAFAQVSRPLQAIAWGWSVLAWPIGVFTDAFLVCRCHRQVLKRARRRAHSQPD</sequence>
<dbReference type="RefSeq" id="WP_184396689.1">
    <property type="nucleotide sequence ID" value="NZ_BAAAJD010000105.1"/>
</dbReference>
<dbReference type="Proteomes" id="UP000572635">
    <property type="component" value="Unassembled WGS sequence"/>
</dbReference>
<feature type="chain" id="PRO_5038598647" evidence="1">
    <location>
        <begin position="21"/>
        <end position="99"/>
    </location>
</feature>
<organism evidence="2 3">
    <name type="scientific">Nocardiopsis composta</name>
    <dbReference type="NCBI Taxonomy" id="157465"/>
    <lineage>
        <taxon>Bacteria</taxon>
        <taxon>Bacillati</taxon>
        <taxon>Actinomycetota</taxon>
        <taxon>Actinomycetes</taxon>
        <taxon>Streptosporangiales</taxon>
        <taxon>Nocardiopsidaceae</taxon>
        <taxon>Nocardiopsis</taxon>
    </lineage>
</organism>
<evidence type="ECO:0000313" key="2">
    <source>
        <dbReference type="EMBL" id="MBB5435167.1"/>
    </source>
</evidence>
<proteinExistence type="predicted"/>
<dbReference type="EMBL" id="JACHDB010000001">
    <property type="protein sequence ID" value="MBB5435167.1"/>
    <property type="molecule type" value="Genomic_DNA"/>
</dbReference>